<accession>A0A9Q7XV13</accession>
<evidence type="ECO:0000313" key="1">
    <source>
        <dbReference type="EMBL" id="SPD66400.1"/>
    </source>
</evidence>
<geneLocation type="plasmid" evidence="2">
    <name>cbm2636_mp</name>
</geneLocation>
<keyword evidence="1" id="KW-0614">Plasmid</keyword>
<dbReference type="Proteomes" id="UP000254259">
    <property type="component" value="Plasmid CBM2636_mp"/>
</dbReference>
<evidence type="ECO:0000313" key="2">
    <source>
        <dbReference type="Proteomes" id="UP000254259"/>
    </source>
</evidence>
<gene>
    <name evidence="1" type="ORF">CBM2636_MP10029</name>
</gene>
<sequence>MIDEAVKSGARQALACEELGLNERTLQRWRHTREDGRPGARRPVPANKLSTAEREAVLAAANRPAMRG</sequence>
<name>A0A9Q7XV13_9BURK</name>
<proteinExistence type="predicted"/>
<dbReference type="EMBL" id="LT984814">
    <property type="protein sequence ID" value="SPD66400.1"/>
    <property type="molecule type" value="Genomic_DNA"/>
</dbReference>
<evidence type="ECO:0008006" key="3">
    <source>
        <dbReference type="Google" id="ProtNLM"/>
    </source>
</evidence>
<organism evidence="1 2">
    <name type="scientific">Cupriavidus taiwanensis</name>
    <dbReference type="NCBI Taxonomy" id="164546"/>
    <lineage>
        <taxon>Bacteria</taxon>
        <taxon>Pseudomonadati</taxon>
        <taxon>Pseudomonadota</taxon>
        <taxon>Betaproteobacteria</taxon>
        <taxon>Burkholderiales</taxon>
        <taxon>Burkholderiaceae</taxon>
        <taxon>Cupriavidus</taxon>
    </lineage>
</organism>
<reference evidence="1 2" key="1">
    <citation type="submission" date="2018-01" db="EMBL/GenBank/DDBJ databases">
        <authorList>
            <person name="Clerissi C."/>
        </authorList>
    </citation>
    <scope>NUCLEOTIDE SEQUENCE [LARGE SCALE GENOMIC DNA]</scope>
    <source>
        <strain evidence="1">Cupriavidus taiwanensis SWF 66322</strain>
        <plasmid evidence="2">cbm2636_mp</plasmid>
    </source>
</reference>
<protein>
    <recommendedName>
        <fullName evidence="3">Transposase</fullName>
    </recommendedName>
</protein>
<dbReference type="AlphaFoldDB" id="A0A9Q7XV13"/>